<dbReference type="EMBL" id="JBHUDZ010000002">
    <property type="protein sequence ID" value="MFD1601613.1"/>
    <property type="molecule type" value="Genomic_DNA"/>
</dbReference>
<protein>
    <submittedName>
        <fullName evidence="4">Glycosyltransferase family 4 protein</fullName>
    </submittedName>
</protein>
<evidence type="ECO:0000259" key="3">
    <source>
        <dbReference type="Pfam" id="PF13477"/>
    </source>
</evidence>
<dbReference type="InterPro" id="IPR050194">
    <property type="entry name" value="Glycosyltransferase_grp1"/>
</dbReference>
<evidence type="ECO:0000313" key="4">
    <source>
        <dbReference type="EMBL" id="MFD1601613.1"/>
    </source>
</evidence>
<evidence type="ECO:0000313" key="5">
    <source>
        <dbReference type="Proteomes" id="UP001597138"/>
    </source>
</evidence>
<sequence>MIKKNILHIVAVSFSINYFFGNQFVYLKKNGNKYHLGCSPSQDFNKLSKELDFIPFEVEISREITPLKDIRAILQTYKYIKRNKIDKVVGHTPKGGMIAMIASFLAGVSERIYFRHGLVYETSSGFKRVLLKNIERLTGVLATRVVCVSNGIKEISEKDKLNNFKKNLVLGLGTCSGIDIENKYNPNSYDLQNIKELKRKLNIKDDDFVVGFVGRLVKDKGIDELILAWDILKENHKNIKLLLIGPIEERDAISDYSKAKILNEPSIRFTDFILDASIYYCLMDVFILPSYREGFPTVALEASAMSVPVLISKATGCTEAIIENKTGFFITHDPIDIASKITYYMQNEEICVSHGNNGRSFVVENFEQTKVWDLIDKVLKI</sequence>
<reference evidence="5" key="1">
    <citation type="journal article" date="2019" name="Int. J. Syst. Evol. Microbiol.">
        <title>The Global Catalogue of Microorganisms (GCM) 10K type strain sequencing project: providing services to taxonomists for standard genome sequencing and annotation.</title>
        <authorList>
            <consortium name="The Broad Institute Genomics Platform"/>
            <consortium name="The Broad Institute Genome Sequencing Center for Infectious Disease"/>
            <person name="Wu L."/>
            <person name="Ma J."/>
        </authorList>
    </citation>
    <scope>NUCLEOTIDE SEQUENCE [LARGE SCALE GENOMIC DNA]</scope>
    <source>
        <strain evidence="5">CCUG 70865</strain>
    </source>
</reference>
<feature type="domain" description="Glycosyltransferase subfamily 4-like N-terminal" evidence="3">
    <location>
        <begin position="9"/>
        <end position="144"/>
    </location>
</feature>
<dbReference type="InterPro" id="IPR001296">
    <property type="entry name" value="Glyco_trans_1"/>
</dbReference>
<dbReference type="PANTHER" id="PTHR45947:SF3">
    <property type="entry name" value="SULFOQUINOVOSYL TRANSFERASE SQD2"/>
    <property type="match status" value="1"/>
</dbReference>
<dbReference type="Pfam" id="PF13477">
    <property type="entry name" value="Glyco_trans_4_2"/>
    <property type="match status" value="1"/>
</dbReference>
<dbReference type="Proteomes" id="UP001597138">
    <property type="component" value="Unassembled WGS sequence"/>
</dbReference>
<dbReference type="RefSeq" id="WP_379816045.1">
    <property type="nucleotide sequence ID" value="NZ_JBHUDZ010000002.1"/>
</dbReference>
<dbReference type="Gene3D" id="3.40.50.2000">
    <property type="entry name" value="Glycogen Phosphorylase B"/>
    <property type="match status" value="2"/>
</dbReference>
<evidence type="ECO:0000259" key="2">
    <source>
        <dbReference type="Pfam" id="PF00534"/>
    </source>
</evidence>
<name>A0ABW4H888_9FLAO</name>
<proteinExistence type="predicted"/>
<keyword evidence="1" id="KW-1133">Transmembrane helix</keyword>
<feature type="transmembrane region" description="Helical" evidence="1">
    <location>
        <begin position="6"/>
        <end position="27"/>
    </location>
</feature>
<dbReference type="CDD" id="cd03808">
    <property type="entry name" value="GT4_CapM-like"/>
    <property type="match status" value="1"/>
</dbReference>
<feature type="domain" description="Glycosyl transferase family 1" evidence="2">
    <location>
        <begin position="194"/>
        <end position="360"/>
    </location>
</feature>
<accession>A0ABW4H888</accession>
<keyword evidence="5" id="KW-1185">Reference proteome</keyword>
<gene>
    <name evidence="4" type="ORF">ACFSC2_02555</name>
</gene>
<dbReference type="Pfam" id="PF00534">
    <property type="entry name" value="Glycos_transf_1"/>
    <property type="match status" value="1"/>
</dbReference>
<comment type="caution">
    <text evidence="4">The sequence shown here is derived from an EMBL/GenBank/DDBJ whole genome shotgun (WGS) entry which is preliminary data.</text>
</comment>
<dbReference type="PANTHER" id="PTHR45947">
    <property type="entry name" value="SULFOQUINOVOSYL TRANSFERASE SQD2"/>
    <property type="match status" value="1"/>
</dbReference>
<dbReference type="SUPFAM" id="SSF53756">
    <property type="entry name" value="UDP-Glycosyltransferase/glycogen phosphorylase"/>
    <property type="match status" value="1"/>
</dbReference>
<keyword evidence="1" id="KW-0812">Transmembrane</keyword>
<dbReference type="InterPro" id="IPR028098">
    <property type="entry name" value="Glyco_trans_4-like_N"/>
</dbReference>
<evidence type="ECO:0000256" key="1">
    <source>
        <dbReference type="SAM" id="Phobius"/>
    </source>
</evidence>
<keyword evidence="1" id="KW-0472">Membrane</keyword>
<organism evidence="4 5">
    <name type="scientific">Flavobacterium artemisiae</name>
    <dbReference type="NCBI Taxonomy" id="2126556"/>
    <lineage>
        <taxon>Bacteria</taxon>
        <taxon>Pseudomonadati</taxon>
        <taxon>Bacteroidota</taxon>
        <taxon>Flavobacteriia</taxon>
        <taxon>Flavobacteriales</taxon>
        <taxon>Flavobacteriaceae</taxon>
        <taxon>Flavobacterium</taxon>
    </lineage>
</organism>